<evidence type="ECO:0000313" key="2">
    <source>
        <dbReference type="EMBL" id="AXG98509.1"/>
    </source>
</evidence>
<reference evidence="2 3" key="1">
    <citation type="submission" date="2018-07" db="EMBL/GenBank/DDBJ databases">
        <title>Complete Genome and Methylome Analysis of Deinococcus wulumuqiensis NEB 479.</title>
        <authorList>
            <person name="Fomenkov A."/>
            <person name="Luyten Y."/>
            <person name="Vincze T."/>
            <person name="Anton B.P."/>
            <person name="Clark T."/>
            <person name="Roberts R.J."/>
            <person name="Morgan R.D."/>
        </authorList>
    </citation>
    <scope>NUCLEOTIDE SEQUENCE [LARGE SCALE GENOMIC DNA]</scope>
    <source>
        <strain evidence="2 3">NEB 479</strain>
    </source>
</reference>
<dbReference type="PANTHER" id="PTHR34819">
    <property type="entry name" value="LARGE CYSTEINE-RICH PERIPLASMIC PROTEIN OMCB"/>
    <property type="match status" value="1"/>
</dbReference>
<dbReference type="STRING" id="1288484.GCA_000348665_00210"/>
<organism evidence="2 3">
    <name type="scientific">Deinococcus wulumuqiensis</name>
    <dbReference type="NCBI Taxonomy" id="980427"/>
    <lineage>
        <taxon>Bacteria</taxon>
        <taxon>Thermotogati</taxon>
        <taxon>Deinococcota</taxon>
        <taxon>Deinococci</taxon>
        <taxon>Deinococcales</taxon>
        <taxon>Deinococcaceae</taxon>
        <taxon>Deinococcus</taxon>
    </lineage>
</organism>
<dbReference type="EMBL" id="CP031158">
    <property type="protein sequence ID" value="AXG98509.1"/>
    <property type="molecule type" value="Genomic_DNA"/>
</dbReference>
<evidence type="ECO:0000259" key="1">
    <source>
        <dbReference type="Pfam" id="PF01345"/>
    </source>
</evidence>
<dbReference type="InterPro" id="IPR047589">
    <property type="entry name" value="DUF11_rpt"/>
</dbReference>
<dbReference type="Gene3D" id="2.60.40.1170">
    <property type="entry name" value="Mu homology domain, subdomain B"/>
    <property type="match status" value="1"/>
</dbReference>
<name>A0A345IFN7_9DEIO</name>
<dbReference type="AlphaFoldDB" id="A0A345IFN7"/>
<dbReference type="NCBIfam" id="TIGR01451">
    <property type="entry name" value="B_ant_repeat"/>
    <property type="match status" value="3"/>
</dbReference>
<gene>
    <name evidence="2" type="ORF">DVJ83_04235</name>
</gene>
<sequence>MCAAGLLAGQAQAAVSSTPNLQVSGRIEYAAMGASFRTTNGNSSTACTFKTPSGGTFTGSSSSAVGQIVAGNATLLDTERNAVQKVPAGATVKTALLYWVASQSTSTMDNLVDLTVGTTRTTVTASRTWSTALQGAYAGGAVADVTNLIRANPNAALRVDNLNVQINGDQCAVNNVHGAWTLYIVYEHAGLSTKTVSFYDGVSLVGGSTGVSTASVNATGFYLPDSSSLDRVAKASVMVADGDPGATGDSFSLNATGAARVSQSSTNRTASDFFRGLVTYEFPDSSDVVQGGSSASTTTTTATNTGGLDIATVDSSAIPAGTTGITATVDSGSSELLILHSLVLEANISGANVRTAKSVVSGMTTATVNTALDFLIKVDNAQGSTEALQVVTVDTLPKGLTYNSTQISYDGGATWATLSGVTASKNSTTGVTTVTFPAIRRLDPDGKVWGGTGTVATQLGSQSVQYRVNVTADGSALNRLTNSVRASSQSSEANSADNASSADINVTTAAQGPLPNTTDWPSTCDLIDWSKANLSSGNNATPLGNGTRTVTSVGGRNISVALTSATGASNNGIMGYSSSFANYGSWYEVRGVSTSIQPSYTQAFLTRAGGNTQVNTVVLTFPQPVNNLRLGISDIDAVGGSNGSNGDWLKVTASYGSATFNPDLLVGGGLGTVAFGGVPSVGSPSAAMTQSAPGLGNSTMKSADATPYQTSAYNTLMGNATSYTQVIGDSGASVNKQGQGLAYFKGPLTSLTVLTGSLKGTGGNAIALSNVSFCAPRYTLSKSAGTPVRQADLSHNIPYSLTYTNTSDPNAYNPDVSVRSTTFSPSVPTPSGQDPWAALRPQISDAVLDRIQANPNVTSARLVGTPSLGSQTNTRNLDSAALNSSFTGTSSNPTLLQANTTARVNTGGSFTVNLTANVTLKSGLSTTQDVQNSASSTGVMSGTTPLTANSNTVVSSLTPTTTLTLQKTASRTFVRYQGSPAAPDTDLLTYTLLVTNTGGVLAQNVVVTDTLPASVTYVPGGEATTPPSSVNGQVLTWNLGSLAPGEQQELTVLVRMPSAQTLETTSSPQPIVNSAASQGENALSVSAQATTNTLYLALLKRVRNLSPVPAAQVTATNPPWGTTSVGHPGDVLEYCIDFHNYGSAALSNYVLQDPLPENVTIEPGSWAVYSGTMTTEPRTPLAGANVSYDAASRKVKAAVNPLPAGTHGTLCFRAKIN</sequence>
<protein>
    <submittedName>
        <fullName evidence="2">DUF11 domain-containing protein</fullName>
    </submittedName>
</protein>
<evidence type="ECO:0000313" key="3">
    <source>
        <dbReference type="Proteomes" id="UP000253744"/>
    </source>
</evidence>
<dbReference type="KEGG" id="dwu:DVJ83_04235"/>
<feature type="domain" description="DUF11" evidence="1">
    <location>
        <begin position="986"/>
        <end position="1066"/>
    </location>
</feature>
<dbReference type="InterPro" id="IPR051172">
    <property type="entry name" value="Chlamydia_OmcB"/>
</dbReference>
<dbReference type="Pfam" id="PF01345">
    <property type="entry name" value="DUF11"/>
    <property type="match status" value="1"/>
</dbReference>
<dbReference type="InterPro" id="IPR001434">
    <property type="entry name" value="OmcB-like_DUF11"/>
</dbReference>
<accession>A0A345IFN7</accession>
<proteinExistence type="predicted"/>
<dbReference type="PANTHER" id="PTHR34819:SF5">
    <property type="entry name" value="CONSERVED REPEAT DOMAIN PROTEIN"/>
    <property type="match status" value="1"/>
</dbReference>
<dbReference type="Proteomes" id="UP000253744">
    <property type="component" value="Chromosome"/>
</dbReference>